<feature type="region of interest" description="Disordered" evidence="1">
    <location>
        <begin position="290"/>
        <end position="343"/>
    </location>
</feature>
<reference evidence="5" key="2">
    <citation type="submission" date="2025-08" db="UniProtKB">
        <authorList>
            <consortium name="RefSeq"/>
        </authorList>
    </citation>
    <scope>IDENTIFICATION</scope>
    <source>
        <tissue evidence="5">Adult</tissue>
    </source>
</reference>
<proteinExistence type="predicted"/>
<feature type="domain" description="Ig-like" evidence="3">
    <location>
        <begin position="444"/>
        <end position="549"/>
    </location>
</feature>
<dbReference type="PANTHER" id="PTHR23279">
    <property type="entry name" value="DEFECTIVE PROBOSCIS EXTENSION RESPONSE DPR -RELATED"/>
    <property type="match status" value="1"/>
</dbReference>
<feature type="transmembrane region" description="Helical" evidence="2">
    <location>
        <begin position="12"/>
        <end position="29"/>
    </location>
</feature>
<dbReference type="RefSeq" id="XP_011208363.3">
    <property type="nucleotide sequence ID" value="XM_011210061.4"/>
</dbReference>
<dbReference type="SUPFAM" id="SSF48726">
    <property type="entry name" value="Immunoglobulin"/>
    <property type="match status" value="2"/>
</dbReference>
<name>A0A6I9VVU6_BACDO</name>
<gene>
    <name evidence="5" type="primary">LOC105229641</name>
</gene>
<dbReference type="Proteomes" id="UP001652620">
    <property type="component" value="Chromosome 2"/>
</dbReference>
<keyword evidence="4" id="KW-1185">Reference proteome</keyword>
<dbReference type="SMART" id="SM00408">
    <property type="entry name" value="IGc2"/>
    <property type="match status" value="1"/>
</dbReference>
<dbReference type="InterPro" id="IPR037448">
    <property type="entry name" value="Zig-8"/>
</dbReference>
<dbReference type="InterPro" id="IPR003598">
    <property type="entry name" value="Ig_sub2"/>
</dbReference>
<dbReference type="KEGG" id="bdr:105229641"/>
<dbReference type="InterPro" id="IPR007110">
    <property type="entry name" value="Ig-like_dom"/>
</dbReference>
<feature type="region of interest" description="Disordered" evidence="1">
    <location>
        <begin position="430"/>
        <end position="457"/>
    </location>
</feature>
<keyword evidence="2" id="KW-0472">Membrane</keyword>
<organism evidence="4 5">
    <name type="scientific">Bactrocera dorsalis</name>
    <name type="common">Oriental fruit fly</name>
    <name type="synonym">Dacus dorsalis</name>
    <dbReference type="NCBI Taxonomy" id="27457"/>
    <lineage>
        <taxon>Eukaryota</taxon>
        <taxon>Metazoa</taxon>
        <taxon>Ecdysozoa</taxon>
        <taxon>Arthropoda</taxon>
        <taxon>Hexapoda</taxon>
        <taxon>Insecta</taxon>
        <taxon>Pterygota</taxon>
        <taxon>Neoptera</taxon>
        <taxon>Endopterygota</taxon>
        <taxon>Diptera</taxon>
        <taxon>Brachycera</taxon>
        <taxon>Muscomorpha</taxon>
        <taxon>Tephritoidea</taxon>
        <taxon>Tephritidae</taxon>
        <taxon>Bactrocera</taxon>
        <taxon>Bactrocera</taxon>
    </lineage>
</organism>
<dbReference type="InterPro" id="IPR036179">
    <property type="entry name" value="Ig-like_dom_sf"/>
</dbReference>
<dbReference type="InParanoid" id="A0A6I9VVU6"/>
<dbReference type="OrthoDB" id="8049355at2759"/>
<dbReference type="GO" id="GO:0032589">
    <property type="term" value="C:neuron projection membrane"/>
    <property type="evidence" value="ECO:0007669"/>
    <property type="project" value="TreeGrafter"/>
</dbReference>
<dbReference type="PANTHER" id="PTHR23279:SF21">
    <property type="entry name" value="DEFECTIVE PROBOSCIS EXTENSION RESPONSE 11, ISOFORM B-RELATED"/>
    <property type="match status" value="1"/>
</dbReference>
<dbReference type="GeneID" id="105229641"/>
<dbReference type="InterPro" id="IPR003599">
    <property type="entry name" value="Ig_sub"/>
</dbReference>
<keyword evidence="2" id="KW-1133">Transmembrane helix</keyword>
<dbReference type="SMART" id="SM00409">
    <property type="entry name" value="IG"/>
    <property type="match status" value="2"/>
</dbReference>
<evidence type="ECO:0000259" key="3">
    <source>
        <dbReference type="PROSITE" id="PS50835"/>
    </source>
</evidence>
<feature type="domain" description="Ig-like" evidence="3">
    <location>
        <begin position="555"/>
        <end position="800"/>
    </location>
</feature>
<keyword evidence="2" id="KW-0812">Transmembrane</keyword>
<reference evidence="4" key="1">
    <citation type="submission" date="2025-05" db="UniProtKB">
        <authorList>
            <consortium name="RefSeq"/>
        </authorList>
    </citation>
    <scope>NUCLEOTIDE SEQUENCE [LARGE SCALE GENOMIC DNA]</scope>
</reference>
<dbReference type="PROSITE" id="PS50835">
    <property type="entry name" value="IG_LIKE"/>
    <property type="match status" value="2"/>
</dbReference>
<dbReference type="Gene3D" id="2.60.40.10">
    <property type="entry name" value="Immunoglobulins"/>
    <property type="match status" value="2"/>
</dbReference>
<dbReference type="AlphaFoldDB" id="A0A6I9VVU6"/>
<dbReference type="InterPro" id="IPR013783">
    <property type="entry name" value="Ig-like_fold"/>
</dbReference>
<accession>A0A6I9VVU6</accession>
<evidence type="ECO:0000256" key="1">
    <source>
        <dbReference type="SAM" id="MobiDB-lite"/>
    </source>
</evidence>
<protein>
    <submittedName>
        <fullName evidence="5">Uncharacterized protein LOC105229641</fullName>
    </submittedName>
</protein>
<evidence type="ECO:0000313" key="4">
    <source>
        <dbReference type="Proteomes" id="UP001652620"/>
    </source>
</evidence>
<evidence type="ECO:0000256" key="2">
    <source>
        <dbReference type="SAM" id="Phobius"/>
    </source>
</evidence>
<dbReference type="Pfam" id="PF07686">
    <property type="entry name" value="V-set"/>
    <property type="match status" value="1"/>
</dbReference>
<evidence type="ECO:0000313" key="5">
    <source>
        <dbReference type="RefSeq" id="XP_011208363.3"/>
    </source>
</evidence>
<dbReference type="GO" id="GO:0050808">
    <property type="term" value="P:synapse organization"/>
    <property type="evidence" value="ECO:0007669"/>
    <property type="project" value="TreeGrafter"/>
</dbReference>
<feature type="compositionally biased region" description="Polar residues" evidence="1">
    <location>
        <begin position="290"/>
        <end position="302"/>
    </location>
</feature>
<dbReference type="InterPro" id="IPR013106">
    <property type="entry name" value="Ig_V-set"/>
</dbReference>
<feature type="compositionally biased region" description="Basic residues" evidence="1">
    <location>
        <begin position="325"/>
        <end position="336"/>
    </location>
</feature>
<sequence length="842" mass="93660">MDLKGMTTSNWWILFGVLVIIPGSTLNVIERAAGTAKKTVSATSIPLVLKPVMPANMELKMDTNSLKTHRKAKEISMARPMNSEESTSVPTLARQLSLDKGVKVKPSLTSLTMKRQQIEELSRQGVQGNIHKASEHVKFSIIPTTTLTKASINNTTIGSLSLTETVRKLRGSTTEMTSKTIVTIRNSSAKVASATKVLTSPSPTQSEVKLVPLSSMNNEYEQQIHQKTTDIRHPYRDNNIKNKEKCNYNYDYNKKSLVRKADDDNRIVDEHDIKHICSLYQHILQTLQRHTSTLQRTQPQSESPHSNDHHINNNNGNSPKQQTHSVRKIRQQRTRQVKQQQLNLTTNAPVRAAKVVPETESDLIGNDTDFKKIVVFSNQTIKNKNDPLRNSNIMPTILTTRPYPDTTMEVTLEVNNQEIVHTTTKEFSFPTISPKTTKAKTNRPSLTTTPRPIPSIDDHQTVISQAGTHAYLPCNVKQILRKPISWLRIRDGHILTVDQTTFIADQRFQPIFAPKPDRWSLQIKYVQLKDEGTYECQVSTEPKSSAIVTLRVVEPKTELIGEPTQHVKAGSQVKLRCIISQALDPPVFINWFHNHKQIYLHSRRAWRMEIERIEWPIHDFSTTAAATTSTAQGDSAATTTKPIDAAAASSAKSKAPAMLLATNLGNEENSTQVVQTTVRNVELTTGTPSTTLPISRLDTDVATDLADSDGGFDFSTENSTFSLLPTVTAAMDTVSAVVPTKLKTTHCPTTTLTITTKITMLAAVKVREVTAASLIIPSVEKKDSGNYTCSPSNSAPKTVVLHVLNGEYSASAITSGVNDRISITNQYTWRETLLVLIIWQWH</sequence>